<dbReference type="EMBL" id="CAJPEX010002999">
    <property type="protein sequence ID" value="CAG0921744.1"/>
    <property type="molecule type" value="Genomic_DNA"/>
</dbReference>
<keyword evidence="3" id="KW-1185">Reference proteome</keyword>
<organism evidence="2">
    <name type="scientific">Notodromas monacha</name>
    <dbReference type="NCBI Taxonomy" id="399045"/>
    <lineage>
        <taxon>Eukaryota</taxon>
        <taxon>Metazoa</taxon>
        <taxon>Ecdysozoa</taxon>
        <taxon>Arthropoda</taxon>
        <taxon>Crustacea</taxon>
        <taxon>Oligostraca</taxon>
        <taxon>Ostracoda</taxon>
        <taxon>Podocopa</taxon>
        <taxon>Podocopida</taxon>
        <taxon>Cypridocopina</taxon>
        <taxon>Cypridoidea</taxon>
        <taxon>Cyprididae</taxon>
        <taxon>Notodromas</taxon>
    </lineage>
</organism>
<evidence type="ECO:0000313" key="3">
    <source>
        <dbReference type="Proteomes" id="UP000678499"/>
    </source>
</evidence>
<gene>
    <name evidence="2" type="ORF">NMOB1V02_LOCUS9232</name>
</gene>
<dbReference type="Proteomes" id="UP000678499">
    <property type="component" value="Unassembled WGS sequence"/>
</dbReference>
<proteinExistence type="predicted"/>
<evidence type="ECO:0000256" key="1">
    <source>
        <dbReference type="SAM" id="MobiDB-lite"/>
    </source>
</evidence>
<dbReference type="AlphaFoldDB" id="A0A7R9BU16"/>
<accession>A0A7R9BU16</accession>
<protein>
    <submittedName>
        <fullName evidence="2">Uncharacterized protein</fullName>
    </submittedName>
</protein>
<feature type="region of interest" description="Disordered" evidence="1">
    <location>
        <begin position="110"/>
        <end position="154"/>
    </location>
</feature>
<feature type="compositionally biased region" description="Polar residues" evidence="1">
    <location>
        <begin position="110"/>
        <end position="125"/>
    </location>
</feature>
<name>A0A7R9BU16_9CRUS</name>
<reference evidence="2" key="1">
    <citation type="submission" date="2020-11" db="EMBL/GenBank/DDBJ databases">
        <authorList>
            <person name="Tran Van P."/>
        </authorList>
    </citation>
    <scope>NUCLEOTIDE SEQUENCE</scope>
</reference>
<sequence length="274" mass="31213">MEKLKQLTNHRQNCRCRDLWFGWHDFLAPPPRRHHTIHLGLMPDADHRRKQLYLLQMRIDCHICHFSILTKTHLEVRLPDAVQEQRCPDKRHATPVAAGAPHLLATDVPTQERPTFRTSVGPSNCNPNEQQNQQPQERHLSPTAQSHSAVKQFAKQCLRPPAPGDPSTFVDFLEQEVVNDAAASVTKIIKLQIRIRKALSGSESQSDGLKRRRRKENFIKRMEKLLTGNQTTSLRSGHKTVCPCNSQNIPSKCCAAKSFGMKRVIHSKCQVEPL</sequence>
<evidence type="ECO:0000313" key="2">
    <source>
        <dbReference type="EMBL" id="CAD7281592.1"/>
    </source>
</evidence>
<feature type="compositionally biased region" description="Low complexity" evidence="1">
    <location>
        <begin position="126"/>
        <end position="135"/>
    </location>
</feature>
<dbReference type="EMBL" id="OA885036">
    <property type="protein sequence ID" value="CAD7281592.1"/>
    <property type="molecule type" value="Genomic_DNA"/>
</dbReference>